<dbReference type="KEGG" id="fuv:JR347_05565"/>
<dbReference type="InterPro" id="IPR052924">
    <property type="entry name" value="OsmC/Ohr_hydroprdx_reductase"/>
</dbReference>
<evidence type="ECO:0000313" key="2">
    <source>
        <dbReference type="Proteomes" id="UP000662783"/>
    </source>
</evidence>
<dbReference type="Pfam" id="PF02566">
    <property type="entry name" value="OsmC"/>
    <property type="match status" value="1"/>
</dbReference>
<proteinExistence type="predicted"/>
<keyword evidence="2" id="KW-1185">Reference proteome</keyword>
<name>A0A974WHC9_9BACT</name>
<reference evidence="1" key="1">
    <citation type="submission" date="2021-02" db="EMBL/GenBank/DDBJ databases">
        <title>Fulvivirga sp. S481 isolated from sea water.</title>
        <authorList>
            <person name="Bae S.S."/>
            <person name="Baek K."/>
        </authorList>
    </citation>
    <scope>NUCLEOTIDE SEQUENCE</scope>
    <source>
        <strain evidence="1">S481</strain>
    </source>
</reference>
<dbReference type="Proteomes" id="UP000662783">
    <property type="component" value="Chromosome"/>
</dbReference>
<sequence length="148" mass="16451">MSKTLNFSVRSRSESPAKTNINVRGFNLTVDEPEALGGTDLAPNPVEYILAGYAGCINVVAHIVAKEQNINLKDLEIDIDGDLDPARLFGTSFTERAGYKNIQVNLKTSTKLNEGQRVKWLKEIEYRCPVNDNLSNKTPIKFLLTPNN</sequence>
<dbReference type="PANTHER" id="PTHR35368">
    <property type="entry name" value="HYDROPEROXIDE REDUCTASE"/>
    <property type="match status" value="1"/>
</dbReference>
<dbReference type="InterPro" id="IPR003718">
    <property type="entry name" value="OsmC/Ohr_fam"/>
</dbReference>
<dbReference type="PANTHER" id="PTHR35368:SF1">
    <property type="entry name" value="HYDROPEROXIDE REDUCTASE"/>
    <property type="match status" value="1"/>
</dbReference>
<evidence type="ECO:0000313" key="1">
    <source>
        <dbReference type="EMBL" id="QSE98548.1"/>
    </source>
</evidence>
<dbReference type="EMBL" id="CP070608">
    <property type="protein sequence ID" value="QSE98548.1"/>
    <property type="molecule type" value="Genomic_DNA"/>
</dbReference>
<organism evidence="1 2">
    <name type="scientific">Fulvivirga lutea</name>
    <dbReference type="NCBI Taxonomy" id="2810512"/>
    <lineage>
        <taxon>Bacteria</taxon>
        <taxon>Pseudomonadati</taxon>
        <taxon>Bacteroidota</taxon>
        <taxon>Cytophagia</taxon>
        <taxon>Cytophagales</taxon>
        <taxon>Fulvivirgaceae</taxon>
        <taxon>Fulvivirga</taxon>
    </lineage>
</organism>
<dbReference type="RefSeq" id="WP_205723062.1">
    <property type="nucleotide sequence ID" value="NZ_CP070608.1"/>
</dbReference>
<dbReference type="Gene3D" id="3.30.300.20">
    <property type="match status" value="1"/>
</dbReference>
<dbReference type="InterPro" id="IPR036102">
    <property type="entry name" value="OsmC/Ohrsf"/>
</dbReference>
<dbReference type="AlphaFoldDB" id="A0A974WHC9"/>
<gene>
    <name evidence="1" type="ORF">JR347_05565</name>
</gene>
<dbReference type="SUPFAM" id="SSF82784">
    <property type="entry name" value="OsmC-like"/>
    <property type="match status" value="1"/>
</dbReference>
<dbReference type="InterPro" id="IPR015946">
    <property type="entry name" value="KH_dom-like_a/b"/>
</dbReference>
<protein>
    <submittedName>
        <fullName evidence="1">OsmC family protein</fullName>
    </submittedName>
</protein>
<accession>A0A974WHC9</accession>